<comment type="caution">
    <text evidence="1">The sequence shown here is derived from an EMBL/GenBank/DDBJ whole genome shotgun (WGS) entry which is preliminary data.</text>
</comment>
<dbReference type="EMBL" id="CAMXCT030000202">
    <property type="protein sequence ID" value="CAL4762734.1"/>
    <property type="molecule type" value="Genomic_DNA"/>
</dbReference>
<dbReference type="AlphaFoldDB" id="A0A9P1BL95"/>
<dbReference type="Proteomes" id="UP001152797">
    <property type="component" value="Unassembled WGS sequence"/>
</dbReference>
<dbReference type="OrthoDB" id="437501at2759"/>
<sequence>MAFKDKTNVTMMALQQAFVRMMNSVAETPCGGGYTLFYIAGKGDWKHKKDWLCEKRYWSQTGVQANRAGICRRCYANGQTWMQLEDATDESAIAPAFGEDIPLWGLAGWNPNMEWCDILHAVWLGVGRDLCGSLLMQVATHGDFAETSYDGRLRALHAKCQAWCSRNSIRPSTIEEVSLQKLGVDALAYDFPLGPSKAYAIRETTSAELHAPGVCAWALAKYGATLDSSGLWLEEEAAVAALTFGDLFMACYLEQSSKAIAEKKPLYRMRPKFHSVKCELLNRLRQGSRLNHSHVGCFNEEDYVGQVTRMLKGAVHPLTLGKRALERMLLGINVHLANAQQEQS</sequence>
<protein>
    <submittedName>
        <fullName evidence="1">Uncharacterized protein</fullName>
    </submittedName>
</protein>
<gene>
    <name evidence="1" type="ORF">C1SCF055_LOCUS3752</name>
</gene>
<evidence type="ECO:0000313" key="2">
    <source>
        <dbReference type="EMBL" id="CAL1128797.1"/>
    </source>
</evidence>
<name>A0A9P1BL95_9DINO</name>
<evidence type="ECO:0000313" key="3">
    <source>
        <dbReference type="Proteomes" id="UP001152797"/>
    </source>
</evidence>
<accession>A0A9P1BL95</accession>
<evidence type="ECO:0000313" key="1">
    <source>
        <dbReference type="EMBL" id="CAI3975422.1"/>
    </source>
</evidence>
<dbReference type="EMBL" id="CAMXCT010000202">
    <property type="protein sequence ID" value="CAI3975422.1"/>
    <property type="molecule type" value="Genomic_DNA"/>
</dbReference>
<reference evidence="2" key="2">
    <citation type="submission" date="2024-04" db="EMBL/GenBank/DDBJ databases">
        <authorList>
            <person name="Chen Y."/>
            <person name="Shah S."/>
            <person name="Dougan E. K."/>
            <person name="Thang M."/>
            <person name="Chan C."/>
        </authorList>
    </citation>
    <scope>NUCLEOTIDE SEQUENCE [LARGE SCALE GENOMIC DNA]</scope>
</reference>
<dbReference type="EMBL" id="CAMXCT020000202">
    <property type="protein sequence ID" value="CAL1128797.1"/>
    <property type="molecule type" value="Genomic_DNA"/>
</dbReference>
<proteinExistence type="predicted"/>
<organism evidence="1">
    <name type="scientific">Cladocopium goreaui</name>
    <dbReference type="NCBI Taxonomy" id="2562237"/>
    <lineage>
        <taxon>Eukaryota</taxon>
        <taxon>Sar</taxon>
        <taxon>Alveolata</taxon>
        <taxon>Dinophyceae</taxon>
        <taxon>Suessiales</taxon>
        <taxon>Symbiodiniaceae</taxon>
        <taxon>Cladocopium</taxon>
    </lineage>
</organism>
<keyword evidence="3" id="KW-1185">Reference proteome</keyword>
<reference evidence="1" key="1">
    <citation type="submission" date="2022-10" db="EMBL/GenBank/DDBJ databases">
        <authorList>
            <person name="Chen Y."/>
            <person name="Dougan E. K."/>
            <person name="Chan C."/>
            <person name="Rhodes N."/>
            <person name="Thang M."/>
        </authorList>
    </citation>
    <scope>NUCLEOTIDE SEQUENCE</scope>
</reference>